<gene>
    <name evidence="1" type="ordered locus">DEHA2B03520g</name>
</gene>
<dbReference type="OMA" id="VWIVISR"/>
<dbReference type="HOGENOM" id="CLU_1115727_0_0_1"/>
<dbReference type="CDD" id="cd20557">
    <property type="entry name" value="CYCLIN_ScPCL1-like"/>
    <property type="match status" value="1"/>
</dbReference>
<proteinExistence type="predicted"/>
<accession>B5RT36</accession>
<dbReference type="OrthoDB" id="244495at2759"/>
<dbReference type="Gene3D" id="1.10.472.10">
    <property type="entry name" value="Cyclin-like"/>
    <property type="match status" value="1"/>
</dbReference>
<dbReference type="AlphaFoldDB" id="B5RT36"/>
<reference evidence="1 2" key="1">
    <citation type="journal article" date="2004" name="Nature">
        <title>Genome evolution in yeasts.</title>
        <authorList>
            <consortium name="Genolevures"/>
            <person name="Dujon B."/>
            <person name="Sherman D."/>
            <person name="Fischer G."/>
            <person name="Durrens P."/>
            <person name="Casaregola S."/>
            <person name="Lafontaine I."/>
            <person name="de Montigny J."/>
            <person name="Marck C."/>
            <person name="Neuveglise C."/>
            <person name="Talla E."/>
            <person name="Goffard N."/>
            <person name="Frangeul L."/>
            <person name="Aigle M."/>
            <person name="Anthouard V."/>
            <person name="Babour A."/>
            <person name="Barbe V."/>
            <person name="Barnay S."/>
            <person name="Blanchin S."/>
            <person name="Beckerich J.M."/>
            <person name="Beyne E."/>
            <person name="Bleykasten C."/>
            <person name="Boisrame A."/>
            <person name="Boyer J."/>
            <person name="Cattolico L."/>
            <person name="Confanioleri F."/>
            <person name="de Daruvar A."/>
            <person name="Despons L."/>
            <person name="Fabre E."/>
            <person name="Fairhead C."/>
            <person name="Ferry-Dumazet H."/>
            <person name="Groppi A."/>
            <person name="Hantraye F."/>
            <person name="Hennequin C."/>
            <person name="Jauniaux N."/>
            <person name="Joyet P."/>
            <person name="Kachouri R."/>
            <person name="Kerrest A."/>
            <person name="Koszul R."/>
            <person name="Lemaire M."/>
            <person name="Lesur I."/>
            <person name="Ma L."/>
            <person name="Muller H."/>
            <person name="Nicaud J.M."/>
            <person name="Nikolski M."/>
            <person name="Oztas S."/>
            <person name="Ozier-Kalogeropoulos O."/>
            <person name="Pellenz S."/>
            <person name="Potier S."/>
            <person name="Richard G.F."/>
            <person name="Straub M.L."/>
            <person name="Suleau A."/>
            <person name="Swennene D."/>
            <person name="Tekaia F."/>
            <person name="Wesolowski-Louvel M."/>
            <person name="Westhof E."/>
            <person name="Wirth B."/>
            <person name="Zeniou-Meyer M."/>
            <person name="Zivanovic I."/>
            <person name="Bolotin-Fukuhara M."/>
            <person name="Thierry A."/>
            <person name="Bouchier C."/>
            <person name="Caudron B."/>
            <person name="Scarpelli C."/>
            <person name="Gaillardin C."/>
            <person name="Weissenbach J."/>
            <person name="Wincker P."/>
            <person name="Souciet J.L."/>
        </authorList>
    </citation>
    <scope>NUCLEOTIDE SEQUENCE [LARGE SCALE GENOMIC DNA]</scope>
    <source>
        <strain evidence="2">ATCC 36239 / CBS 767 / BCRC 21394 / JCM 1990 / NBRC 0083 / IGC 2968</strain>
    </source>
</reference>
<dbReference type="Proteomes" id="UP000000599">
    <property type="component" value="Chromosome B"/>
</dbReference>
<dbReference type="eggNOG" id="ENOG502RQBW">
    <property type="taxonomic scope" value="Eukaryota"/>
</dbReference>
<dbReference type="VEuPathDB" id="FungiDB:DEHA2B03520g"/>
<dbReference type="GeneID" id="8998172"/>
<dbReference type="InParanoid" id="B5RT36"/>
<dbReference type="EMBL" id="CR382134">
    <property type="protein sequence ID" value="CAR65441.1"/>
    <property type="molecule type" value="Genomic_DNA"/>
</dbReference>
<sequence length="249" mass="28865">MFEDQYLDIFMKISYHILTRDNSSKKPYKQFCLQYCNQLKRIIRSSQLSTINSIISWYYLYKYASNTVCSIDSEEGMSMISHLIFTSFILANKSFDDQCYSCKTWSNIANSSDTNYTYDLKVIKQLESHFLSVVDYKLSFTAIDNDDFWTFLQVMFNDTNSSSHVLHHLKSKIIPTTDASLSIPVTPILYDNFTSPATVSLKSPMTPLTPFSLDRKRTYSNMDYGSMEKLCNSINLDEFTNFEFGFTAQ</sequence>
<evidence type="ECO:0000313" key="2">
    <source>
        <dbReference type="Proteomes" id="UP000000599"/>
    </source>
</evidence>
<dbReference type="InterPro" id="IPR036915">
    <property type="entry name" value="Cyclin-like_sf"/>
</dbReference>
<organism evidence="1 2">
    <name type="scientific">Debaryomyces hansenii (strain ATCC 36239 / CBS 767 / BCRC 21394 / JCM 1990 / NBRC 0083 / IGC 2968)</name>
    <name type="common">Yeast</name>
    <name type="synonym">Torulaspora hansenii</name>
    <dbReference type="NCBI Taxonomy" id="284592"/>
    <lineage>
        <taxon>Eukaryota</taxon>
        <taxon>Fungi</taxon>
        <taxon>Dikarya</taxon>
        <taxon>Ascomycota</taxon>
        <taxon>Saccharomycotina</taxon>
        <taxon>Pichiomycetes</taxon>
        <taxon>Debaryomycetaceae</taxon>
        <taxon>Debaryomyces</taxon>
    </lineage>
</organism>
<protein>
    <submittedName>
        <fullName evidence="1">DEHA2B03520p</fullName>
    </submittedName>
</protein>
<dbReference type="RefSeq" id="XP_002770071.1">
    <property type="nucleotide sequence ID" value="XM_002770025.1"/>
</dbReference>
<dbReference type="SUPFAM" id="SSF47954">
    <property type="entry name" value="Cyclin-like"/>
    <property type="match status" value="1"/>
</dbReference>
<dbReference type="KEGG" id="dha:DEHA2B03520g"/>
<evidence type="ECO:0000313" key="1">
    <source>
        <dbReference type="EMBL" id="CAR65441.1"/>
    </source>
</evidence>
<name>B5RT36_DEBHA</name>
<keyword evidence="2" id="KW-1185">Reference proteome</keyword>